<name>A0A7J0F9X4_9ERIC</name>
<feature type="transmembrane region" description="Helical" evidence="1">
    <location>
        <begin position="20"/>
        <end position="40"/>
    </location>
</feature>
<dbReference type="Proteomes" id="UP000585474">
    <property type="component" value="Unassembled WGS sequence"/>
</dbReference>
<evidence type="ECO:0000313" key="2">
    <source>
        <dbReference type="EMBL" id="GFY95494.1"/>
    </source>
</evidence>
<evidence type="ECO:0000313" key="3">
    <source>
        <dbReference type="Proteomes" id="UP000585474"/>
    </source>
</evidence>
<protein>
    <submittedName>
        <fullName evidence="2">Uncharacterized protein</fullName>
    </submittedName>
</protein>
<keyword evidence="1" id="KW-1133">Transmembrane helix</keyword>
<sequence>MVFAASSGSAPCSSGEWRVLIALPPLQIYLLVMPLIYLTFRHNVDNCNISWVPCFNINPQVLLPLAIGSPTAFHAKNSHPTWVLDL</sequence>
<reference evidence="2 3" key="1">
    <citation type="submission" date="2019-07" db="EMBL/GenBank/DDBJ databases">
        <title>De Novo Assembly of kiwifruit Actinidia rufa.</title>
        <authorList>
            <person name="Sugita-Konishi S."/>
            <person name="Sato K."/>
            <person name="Mori E."/>
            <person name="Abe Y."/>
            <person name="Kisaki G."/>
            <person name="Hamano K."/>
            <person name="Suezawa K."/>
            <person name="Otani M."/>
            <person name="Fukuda T."/>
            <person name="Manabe T."/>
            <person name="Gomi K."/>
            <person name="Tabuchi M."/>
            <person name="Akimitsu K."/>
            <person name="Kataoka I."/>
        </authorList>
    </citation>
    <scope>NUCLEOTIDE SEQUENCE [LARGE SCALE GENOMIC DNA]</scope>
    <source>
        <strain evidence="3">cv. Fuchu</strain>
    </source>
</reference>
<dbReference type="EMBL" id="BJWL01000010">
    <property type="protein sequence ID" value="GFY95494.1"/>
    <property type="molecule type" value="Genomic_DNA"/>
</dbReference>
<gene>
    <name evidence="2" type="ORF">Acr_10g0008790</name>
</gene>
<accession>A0A7J0F9X4</accession>
<dbReference type="AlphaFoldDB" id="A0A7J0F9X4"/>
<keyword evidence="3" id="KW-1185">Reference proteome</keyword>
<comment type="caution">
    <text evidence="2">The sequence shown here is derived from an EMBL/GenBank/DDBJ whole genome shotgun (WGS) entry which is preliminary data.</text>
</comment>
<keyword evidence="1" id="KW-0472">Membrane</keyword>
<organism evidence="2 3">
    <name type="scientific">Actinidia rufa</name>
    <dbReference type="NCBI Taxonomy" id="165716"/>
    <lineage>
        <taxon>Eukaryota</taxon>
        <taxon>Viridiplantae</taxon>
        <taxon>Streptophyta</taxon>
        <taxon>Embryophyta</taxon>
        <taxon>Tracheophyta</taxon>
        <taxon>Spermatophyta</taxon>
        <taxon>Magnoliopsida</taxon>
        <taxon>eudicotyledons</taxon>
        <taxon>Gunneridae</taxon>
        <taxon>Pentapetalae</taxon>
        <taxon>asterids</taxon>
        <taxon>Ericales</taxon>
        <taxon>Actinidiaceae</taxon>
        <taxon>Actinidia</taxon>
    </lineage>
</organism>
<keyword evidence="1" id="KW-0812">Transmembrane</keyword>
<proteinExistence type="predicted"/>
<evidence type="ECO:0000256" key="1">
    <source>
        <dbReference type="SAM" id="Phobius"/>
    </source>
</evidence>